<dbReference type="PIRSF" id="PIRSF010606">
    <property type="entry name" value="Spore_coat_CotJB"/>
    <property type="match status" value="1"/>
</dbReference>
<proteinExistence type="predicted"/>
<gene>
    <name evidence="2" type="ORF">SAMN02745912_03521</name>
</gene>
<sequence>MQEMTRKDLMRKIQEVEFKALDLNLYLDTHPKNMEALMEYNRCVYELEQLKKIYEMKYGPLLNFGFSPSQYPWRWINDPWPWEQIE</sequence>
<organism evidence="2 3">
    <name type="scientific">Paramaledivibacter caminithermalis (strain DSM 15212 / CIP 107654 / DViRD3)</name>
    <name type="common">Clostridium caminithermale</name>
    <dbReference type="NCBI Taxonomy" id="1121301"/>
    <lineage>
        <taxon>Bacteria</taxon>
        <taxon>Bacillati</taxon>
        <taxon>Bacillota</taxon>
        <taxon>Clostridia</taxon>
        <taxon>Peptostreptococcales</taxon>
        <taxon>Caminicellaceae</taxon>
        <taxon>Paramaledivibacter</taxon>
    </lineage>
</organism>
<evidence type="ECO:0000259" key="1">
    <source>
        <dbReference type="Pfam" id="PF12652"/>
    </source>
</evidence>
<keyword evidence="3" id="KW-1185">Reference proteome</keyword>
<dbReference type="Proteomes" id="UP000184465">
    <property type="component" value="Unassembled WGS sequence"/>
</dbReference>
<dbReference type="AlphaFoldDB" id="A0A1M6T1E1"/>
<dbReference type="RefSeq" id="WP_073153070.1">
    <property type="nucleotide sequence ID" value="NZ_FRAG01000076.1"/>
</dbReference>
<dbReference type="Pfam" id="PF12652">
    <property type="entry name" value="CotJB"/>
    <property type="match status" value="1"/>
</dbReference>
<feature type="domain" description="Protein CotJB" evidence="1">
    <location>
        <begin position="8"/>
        <end position="83"/>
    </location>
</feature>
<accession>A0A1M6T1E1</accession>
<protein>
    <submittedName>
        <fullName evidence="2">Spore coat protein JB</fullName>
    </submittedName>
</protein>
<reference evidence="2 3" key="1">
    <citation type="submission" date="2016-11" db="EMBL/GenBank/DDBJ databases">
        <authorList>
            <person name="Jaros S."/>
            <person name="Januszkiewicz K."/>
            <person name="Wedrychowicz H."/>
        </authorList>
    </citation>
    <scope>NUCLEOTIDE SEQUENCE [LARGE SCALE GENOMIC DNA]</scope>
    <source>
        <strain evidence="2 3">DSM 15212</strain>
    </source>
</reference>
<name>A0A1M6T1E1_PARC5</name>
<dbReference type="OrthoDB" id="9804099at2"/>
<dbReference type="InterPro" id="IPR016571">
    <property type="entry name" value="Spore_coat_assembly_CotJB"/>
</dbReference>
<dbReference type="InterPro" id="IPR024207">
    <property type="entry name" value="CotJB_dom"/>
</dbReference>
<dbReference type="STRING" id="1121301.SAMN02745912_03521"/>
<keyword evidence="2" id="KW-0167">Capsid protein</keyword>
<evidence type="ECO:0000313" key="2">
    <source>
        <dbReference type="EMBL" id="SHK50761.1"/>
    </source>
</evidence>
<evidence type="ECO:0000313" key="3">
    <source>
        <dbReference type="Proteomes" id="UP000184465"/>
    </source>
</evidence>
<dbReference type="EMBL" id="FRAG01000076">
    <property type="protein sequence ID" value="SHK50761.1"/>
    <property type="molecule type" value="Genomic_DNA"/>
</dbReference>
<keyword evidence="2" id="KW-0946">Virion</keyword>